<gene>
    <name evidence="1" type="ORF">T11_17272</name>
</gene>
<name>A0A0V1G7E8_9BILA</name>
<evidence type="ECO:0000313" key="1">
    <source>
        <dbReference type="EMBL" id="KRY94037.1"/>
    </source>
</evidence>
<evidence type="ECO:0000313" key="2">
    <source>
        <dbReference type="Proteomes" id="UP000055024"/>
    </source>
</evidence>
<keyword evidence="2" id="KW-1185">Reference proteome</keyword>
<organism evidence="1 2">
    <name type="scientific">Trichinella zimbabwensis</name>
    <dbReference type="NCBI Taxonomy" id="268475"/>
    <lineage>
        <taxon>Eukaryota</taxon>
        <taxon>Metazoa</taxon>
        <taxon>Ecdysozoa</taxon>
        <taxon>Nematoda</taxon>
        <taxon>Enoplea</taxon>
        <taxon>Dorylaimia</taxon>
        <taxon>Trichinellida</taxon>
        <taxon>Trichinellidae</taxon>
        <taxon>Trichinella</taxon>
    </lineage>
</organism>
<dbReference type="AlphaFoldDB" id="A0A0V1G7E8"/>
<feature type="non-terminal residue" evidence="1">
    <location>
        <position position="40"/>
    </location>
</feature>
<accession>A0A0V1G7E8</accession>
<proteinExistence type="predicted"/>
<sequence length="40" mass="4511">MQIGTIAGTASYLALKRSALYRTITISNKPLIFNLYEYTN</sequence>
<reference evidence="1 2" key="1">
    <citation type="submission" date="2015-01" db="EMBL/GenBank/DDBJ databases">
        <title>Evolution of Trichinella species and genotypes.</title>
        <authorList>
            <person name="Korhonen P.K."/>
            <person name="Edoardo P."/>
            <person name="Giuseppe L.R."/>
            <person name="Gasser R.B."/>
        </authorList>
    </citation>
    <scope>NUCLEOTIDE SEQUENCE [LARGE SCALE GENOMIC DNA]</scope>
    <source>
        <strain evidence="1">ISS1029</strain>
    </source>
</reference>
<dbReference type="Proteomes" id="UP000055024">
    <property type="component" value="Unassembled WGS sequence"/>
</dbReference>
<protein>
    <submittedName>
        <fullName evidence="1">Uncharacterized protein</fullName>
    </submittedName>
</protein>
<dbReference type="EMBL" id="JYDP01005702">
    <property type="protein sequence ID" value="KRY94037.1"/>
    <property type="molecule type" value="Genomic_DNA"/>
</dbReference>
<comment type="caution">
    <text evidence="1">The sequence shown here is derived from an EMBL/GenBank/DDBJ whole genome shotgun (WGS) entry which is preliminary data.</text>
</comment>